<evidence type="ECO:0000256" key="4">
    <source>
        <dbReference type="ARBA" id="ARBA00022801"/>
    </source>
</evidence>
<organism evidence="7 8">
    <name type="scientific">Humitalea rosea</name>
    <dbReference type="NCBI Taxonomy" id="990373"/>
    <lineage>
        <taxon>Bacteria</taxon>
        <taxon>Pseudomonadati</taxon>
        <taxon>Pseudomonadota</taxon>
        <taxon>Alphaproteobacteria</taxon>
        <taxon>Acetobacterales</taxon>
        <taxon>Roseomonadaceae</taxon>
        <taxon>Humitalea</taxon>
    </lineage>
</organism>
<dbReference type="PANTHER" id="PTHR42978:SF7">
    <property type="entry name" value="METALLO-HYDROLASE RV2300C-RELATED"/>
    <property type="match status" value="1"/>
</dbReference>
<keyword evidence="4 7" id="KW-0378">Hydrolase</keyword>
<evidence type="ECO:0000313" key="7">
    <source>
        <dbReference type="EMBL" id="PZW38902.1"/>
    </source>
</evidence>
<keyword evidence="3" id="KW-0479">Metal-binding</keyword>
<gene>
    <name evidence="7" type="ORF">C8P66_13318</name>
</gene>
<comment type="caution">
    <text evidence="7">The sequence shown here is derived from an EMBL/GenBank/DDBJ whole genome shotgun (WGS) entry which is preliminary data.</text>
</comment>
<dbReference type="RefSeq" id="WP_111400248.1">
    <property type="nucleotide sequence ID" value="NZ_QKYU01000033.1"/>
</dbReference>
<dbReference type="InterPro" id="IPR001279">
    <property type="entry name" value="Metallo-B-lactamas"/>
</dbReference>
<evidence type="ECO:0000259" key="6">
    <source>
        <dbReference type="SMART" id="SM00849"/>
    </source>
</evidence>
<dbReference type="CDD" id="cd07729">
    <property type="entry name" value="AHL_lactonase_MBL-fold"/>
    <property type="match status" value="1"/>
</dbReference>
<keyword evidence="5" id="KW-0862">Zinc</keyword>
<dbReference type="OrthoDB" id="9773738at2"/>
<name>A0A2W7I0C0_9PROT</name>
<dbReference type="SMART" id="SM00849">
    <property type="entry name" value="Lactamase_B"/>
    <property type="match status" value="1"/>
</dbReference>
<sequence>MTDDVYEIHAVKYAHHARLAARNFLTPDPHDVGDMPLDYFVWAIVGRDRTMVLDTGYDAAVAKKRGRELIRTPAEGLRAIGVDAATVPDVILSHMHFDHAGNHAMFPAARYHVQDREMAFCTGRCMCHTELSRTFEAEDVTAMVGRVFQGRAQFHDGAGEIAPGITVHHVGGHSLGLQVVRVRTRRGWVVLASDATHFYANYRDRRPFAVATDVPAMLEAFTTLHRLASSDDHIVPGHDPKVMELYPASGPGLEGIAVRLDADPRPG</sequence>
<dbReference type="Pfam" id="PF00753">
    <property type="entry name" value="Lactamase_B"/>
    <property type="match status" value="1"/>
</dbReference>
<feature type="domain" description="Metallo-beta-lactamase" evidence="6">
    <location>
        <begin position="38"/>
        <end position="238"/>
    </location>
</feature>
<dbReference type="AlphaFoldDB" id="A0A2W7I0C0"/>
<protein>
    <submittedName>
        <fullName evidence="7">Glyoxylase-like metal-dependent hydrolase (Beta-lactamase superfamily II)</fullName>
    </submittedName>
</protein>
<dbReference type="SUPFAM" id="SSF56281">
    <property type="entry name" value="Metallo-hydrolase/oxidoreductase"/>
    <property type="match status" value="1"/>
</dbReference>
<dbReference type="EMBL" id="QKYU01000033">
    <property type="protein sequence ID" value="PZW38902.1"/>
    <property type="molecule type" value="Genomic_DNA"/>
</dbReference>
<dbReference type="PANTHER" id="PTHR42978">
    <property type="entry name" value="QUORUM-QUENCHING LACTONASE YTNP-RELATED-RELATED"/>
    <property type="match status" value="1"/>
</dbReference>
<evidence type="ECO:0000256" key="3">
    <source>
        <dbReference type="ARBA" id="ARBA00022723"/>
    </source>
</evidence>
<proteinExistence type="inferred from homology"/>
<evidence type="ECO:0000313" key="8">
    <source>
        <dbReference type="Proteomes" id="UP000249688"/>
    </source>
</evidence>
<evidence type="ECO:0000256" key="5">
    <source>
        <dbReference type="ARBA" id="ARBA00022833"/>
    </source>
</evidence>
<reference evidence="7 8" key="1">
    <citation type="submission" date="2018-06" db="EMBL/GenBank/DDBJ databases">
        <title>Genomic Encyclopedia of Archaeal and Bacterial Type Strains, Phase II (KMG-II): from individual species to whole genera.</title>
        <authorList>
            <person name="Goeker M."/>
        </authorList>
    </citation>
    <scope>NUCLEOTIDE SEQUENCE [LARGE SCALE GENOMIC DNA]</scope>
    <source>
        <strain evidence="7 8">DSM 24525</strain>
    </source>
</reference>
<dbReference type="GO" id="GO:0016787">
    <property type="term" value="F:hydrolase activity"/>
    <property type="evidence" value="ECO:0007669"/>
    <property type="project" value="UniProtKB-KW"/>
</dbReference>
<dbReference type="InterPro" id="IPR051013">
    <property type="entry name" value="MBL_superfamily_lactonases"/>
</dbReference>
<evidence type="ECO:0000256" key="1">
    <source>
        <dbReference type="ARBA" id="ARBA00001947"/>
    </source>
</evidence>
<accession>A0A2W7I0C0</accession>
<dbReference type="GO" id="GO:0046872">
    <property type="term" value="F:metal ion binding"/>
    <property type="evidence" value="ECO:0007669"/>
    <property type="project" value="UniProtKB-KW"/>
</dbReference>
<dbReference type="Gene3D" id="3.60.15.10">
    <property type="entry name" value="Ribonuclease Z/Hydroxyacylglutathione hydrolase-like"/>
    <property type="match status" value="1"/>
</dbReference>
<keyword evidence="8" id="KW-1185">Reference proteome</keyword>
<dbReference type="InterPro" id="IPR036866">
    <property type="entry name" value="RibonucZ/Hydroxyglut_hydro"/>
</dbReference>
<comment type="cofactor">
    <cofactor evidence="1">
        <name>Zn(2+)</name>
        <dbReference type="ChEBI" id="CHEBI:29105"/>
    </cofactor>
</comment>
<dbReference type="Proteomes" id="UP000249688">
    <property type="component" value="Unassembled WGS sequence"/>
</dbReference>
<comment type="similarity">
    <text evidence="2">Belongs to the metallo-beta-lactamase superfamily.</text>
</comment>
<evidence type="ECO:0000256" key="2">
    <source>
        <dbReference type="ARBA" id="ARBA00007749"/>
    </source>
</evidence>